<protein>
    <submittedName>
        <fullName evidence="6">IclR family transcriptional regulator</fullName>
    </submittedName>
</protein>
<evidence type="ECO:0000259" key="4">
    <source>
        <dbReference type="PROSITE" id="PS51077"/>
    </source>
</evidence>
<dbReference type="SMART" id="SM00346">
    <property type="entry name" value="HTH_ICLR"/>
    <property type="match status" value="1"/>
</dbReference>
<dbReference type="PANTHER" id="PTHR30136">
    <property type="entry name" value="HELIX-TURN-HELIX TRANSCRIPTIONAL REGULATOR, ICLR FAMILY"/>
    <property type="match status" value="1"/>
</dbReference>
<comment type="caution">
    <text evidence="6">The sequence shown here is derived from an EMBL/GenBank/DDBJ whole genome shotgun (WGS) entry which is preliminary data.</text>
</comment>
<keyword evidence="1" id="KW-0805">Transcription regulation</keyword>
<organism evidence="6 7">
    <name type="scientific">Nesterenkonia aerolata</name>
    <dbReference type="NCBI Taxonomy" id="3074079"/>
    <lineage>
        <taxon>Bacteria</taxon>
        <taxon>Bacillati</taxon>
        <taxon>Actinomycetota</taxon>
        <taxon>Actinomycetes</taxon>
        <taxon>Micrococcales</taxon>
        <taxon>Micrococcaceae</taxon>
        <taxon>Nesterenkonia</taxon>
    </lineage>
</organism>
<dbReference type="Pfam" id="PF09339">
    <property type="entry name" value="HTH_IclR"/>
    <property type="match status" value="1"/>
</dbReference>
<dbReference type="InterPro" id="IPR036388">
    <property type="entry name" value="WH-like_DNA-bd_sf"/>
</dbReference>
<evidence type="ECO:0000313" key="7">
    <source>
        <dbReference type="Proteomes" id="UP001251870"/>
    </source>
</evidence>
<evidence type="ECO:0000256" key="3">
    <source>
        <dbReference type="ARBA" id="ARBA00023163"/>
    </source>
</evidence>
<keyword evidence="3" id="KW-0804">Transcription</keyword>
<dbReference type="RefSeq" id="WP_310547395.1">
    <property type="nucleotide sequence ID" value="NZ_JAVKGR010000001.1"/>
</dbReference>
<dbReference type="PANTHER" id="PTHR30136:SF8">
    <property type="entry name" value="TRANSCRIPTIONAL REGULATORY PROTEIN"/>
    <property type="match status" value="1"/>
</dbReference>
<feature type="domain" description="IclR-ED" evidence="5">
    <location>
        <begin position="57"/>
        <end position="236"/>
    </location>
</feature>
<dbReference type="InterPro" id="IPR014757">
    <property type="entry name" value="Tscrpt_reg_IclR_C"/>
</dbReference>
<dbReference type="InterPro" id="IPR005471">
    <property type="entry name" value="Tscrpt_reg_IclR_N"/>
</dbReference>
<keyword evidence="2" id="KW-0238">DNA-binding</keyword>
<dbReference type="PROSITE" id="PS51077">
    <property type="entry name" value="HTH_ICLR"/>
    <property type="match status" value="1"/>
</dbReference>
<reference evidence="6 7" key="1">
    <citation type="submission" date="2023-09" db="EMBL/GenBank/DDBJ databases">
        <title>Description of three actinobacteria isolated from air of manufacturing shop in a pharmaceutical factory.</title>
        <authorList>
            <person name="Zhang D.-F."/>
        </authorList>
    </citation>
    <scope>NUCLEOTIDE SEQUENCE [LARGE SCALE GENOMIC DNA]</scope>
    <source>
        <strain evidence="6 7">LY-0111</strain>
    </source>
</reference>
<dbReference type="Gene3D" id="1.10.10.10">
    <property type="entry name" value="Winged helix-like DNA-binding domain superfamily/Winged helix DNA-binding domain"/>
    <property type="match status" value="1"/>
</dbReference>
<dbReference type="SUPFAM" id="SSF55781">
    <property type="entry name" value="GAF domain-like"/>
    <property type="match status" value="1"/>
</dbReference>
<dbReference type="Gene3D" id="3.30.450.40">
    <property type="match status" value="1"/>
</dbReference>
<dbReference type="EMBL" id="JAVKGR010000001">
    <property type="protein sequence ID" value="MDR8018424.1"/>
    <property type="molecule type" value="Genomic_DNA"/>
</dbReference>
<dbReference type="Pfam" id="PF01614">
    <property type="entry name" value="IclR_C"/>
    <property type="match status" value="1"/>
</dbReference>
<name>A0ABU2DPI6_9MICC</name>
<feature type="domain" description="HTH iclR-type" evidence="4">
    <location>
        <begin position="1"/>
        <end position="56"/>
    </location>
</feature>
<evidence type="ECO:0000256" key="2">
    <source>
        <dbReference type="ARBA" id="ARBA00023125"/>
    </source>
</evidence>
<evidence type="ECO:0000313" key="6">
    <source>
        <dbReference type="EMBL" id="MDR8018424.1"/>
    </source>
</evidence>
<gene>
    <name evidence="6" type="ORF">RIL96_02420</name>
</gene>
<dbReference type="SUPFAM" id="SSF46785">
    <property type="entry name" value="Winged helix' DNA-binding domain"/>
    <property type="match status" value="1"/>
</dbReference>
<evidence type="ECO:0000256" key="1">
    <source>
        <dbReference type="ARBA" id="ARBA00023015"/>
    </source>
</evidence>
<proteinExistence type="predicted"/>
<evidence type="ECO:0000259" key="5">
    <source>
        <dbReference type="PROSITE" id="PS51078"/>
    </source>
</evidence>
<dbReference type="Proteomes" id="UP001251870">
    <property type="component" value="Unassembled WGS sequence"/>
</dbReference>
<sequence length="240" mass="25776">MAVLRTFTPESPSRGVTEIAAEVGLHKSSVSRILAALEREEVVEQDSETRRFRLGLGLIAVAGPLLADLDVRRAAHPVMLELAEQVGETVALSVWDGRAAVTVEQIPSSAHVKHTSALGSRYYSTADSTIQSFLAHGAADPQVLLDSTALEVSPAMPRGDFMVRLSEVRSRGVSVNRAETAAHEVGISAPVFDHTGAVTAVLLIAAPSYRIDNEVCHRLEGECRRSAEQISARLGYVESR</sequence>
<accession>A0ABU2DPI6</accession>
<dbReference type="InterPro" id="IPR029016">
    <property type="entry name" value="GAF-like_dom_sf"/>
</dbReference>
<dbReference type="InterPro" id="IPR050707">
    <property type="entry name" value="HTH_MetabolicPath_Reg"/>
</dbReference>
<dbReference type="InterPro" id="IPR036390">
    <property type="entry name" value="WH_DNA-bd_sf"/>
</dbReference>
<dbReference type="PROSITE" id="PS51078">
    <property type="entry name" value="ICLR_ED"/>
    <property type="match status" value="1"/>
</dbReference>
<keyword evidence="7" id="KW-1185">Reference proteome</keyword>